<accession>A0A2K8KKM3</accession>
<gene>
    <name evidence="2" type="ORF">SCLAR_v1c04920</name>
</gene>
<evidence type="ECO:0000313" key="2">
    <source>
        <dbReference type="EMBL" id="ATX70811.1"/>
    </source>
</evidence>
<keyword evidence="1" id="KW-0472">Membrane</keyword>
<feature type="transmembrane region" description="Helical" evidence="1">
    <location>
        <begin position="160"/>
        <end position="181"/>
    </location>
</feature>
<feature type="transmembrane region" description="Helical" evidence="1">
    <location>
        <begin position="96"/>
        <end position="114"/>
    </location>
</feature>
<organism evidence="2 3">
    <name type="scientific">Spiroplasma clarkii</name>
    <dbReference type="NCBI Taxonomy" id="2139"/>
    <lineage>
        <taxon>Bacteria</taxon>
        <taxon>Bacillati</taxon>
        <taxon>Mycoplasmatota</taxon>
        <taxon>Mollicutes</taxon>
        <taxon>Entomoplasmatales</taxon>
        <taxon>Spiroplasmataceae</taxon>
        <taxon>Spiroplasma</taxon>
    </lineage>
</organism>
<dbReference type="AlphaFoldDB" id="A0A2K8KKM3"/>
<feature type="transmembrane region" description="Helical" evidence="1">
    <location>
        <begin position="49"/>
        <end position="67"/>
    </location>
</feature>
<evidence type="ECO:0000256" key="1">
    <source>
        <dbReference type="SAM" id="Phobius"/>
    </source>
</evidence>
<name>A0A2K8KKM3_9MOLU</name>
<evidence type="ECO:0000313" key="3">
    <source>
        <dbReference type="Proteomes" id="UP000231179"/>
    </source>
</evidence>
<feature type="transmembrane region" description="Helical" evidence="1">
    <location>
        <begin position="12"/>
        <end position="34"/>
    </location>
</feature>
<dbReference type="Proteomes" id="UP000231179">
    <property type="component" value="Chromosome"/>
</dbReference>
<keyword evidence="1" id="KW-1133">Transmembrane helix</keyword>
<dbReference type="EMBL" id="CP024870">
    <property type="protein sequence ID" value="ATX70811.1"/>
    <property type="molecule type" value="Genomic_DNA"/>
</dbReference>
<sequence length="255" mass="30107">MLFWYKKNRSSLLLSIKILAILTFLILLSITNFWGNHNNYSLTYYTLKFLQSLLILLIAVVSSFLLIKSLLKKIKANNNIISKRVVFFETITDNKFILNILIIFLMFFYASIIPKDIINLQNSLIGSEIIISFRNILIYRLRYRMFKILNYTTTNSASNWFRSVIILIVFLGAFFMVYQLFCLTYQSWILYKIDIFISDKKSNFAKADEELKLILQSENQFKSNNNPETEEQFLFARNIILIRSFLKATQPPILF</sequence>
<reference evidence="2 3" key="1">
    <citation type="submission" date="2017-11" db="EMBL/GenBank/DDBJ databases">
        <title>Complete genome sequence of Spiroplasma clarkii CN-5 (DSM 19994).</title>
        <authorList>
            <person name="Tsai Y.-M."/>
            <person name="Chang A."/>
            <person name="Lo W.-S."/>
            <person name="Kuo C.-H."/>
        </authorList>
    </citation>
    <scope>NUCLEOTIDE SEQUENCE [LARGE SCALE GENOMIC DNA]</scope>
    <source>
        <strain evidence="2 3">CN-5</strain>
    </source>
</reference>
<proteinExistence type="predicted"/>
<feature type="transmembrane region" description="Helical" evidence="1">
    <location>
        <begin position="120"/>
        <end position="139"/>
    </location>
</feature>
<keyword evidence="1" id="KW-0812">Transmembrane</keyword>
<keyword evidence="3" id="KW-1185">Reference proteome</keyword>
<protein>
    <submittedName>
        <fullName evidence="2">Uncharacterized protein</fullName>
    </submittedName>
</protein>